<evidence type="ECO:0000313" key="2">
    <source>
        <dbReference type="EMBL" id="CAG8826942.1"/>
    </source>
</evidence>
<dbReference type="PANTHER" id="PTHR10683:SF18">
    <property type="entry name" value="TRANSALDOLASE"/>
    <property type="match status" value="1"/>
</dbReference>
<sequence length="159" mass="18422">ILDWYTKNTNKTYKSSEDPGVISVTKIYNYYKKYGYRTSVMGASFRNTDEIEELAGCDYLTIGPKLLNQLQNSYKKIERKLSPDTACHCLESKTTYDEKAFKWKLNEDAMATEKLAEGIRQFAKDGKTLMSMLRQRLINEAAMINEDIKLFAQPFQEVK</sequence>
<dbReference type="PANTHER" id="PTHR10683">
    <property type="entry name" value="TRANSALDOLASE"/>
    <property type="match status" value="1"/>
</dbReference>
<evidence type="ECO:0000256" key="1">
    <source>
        <dbReference type="ARBA" id="ARBA00023270"/>
    </source>
</evidence>
<gene>
    <name evidence="2" type="ORF">DERYTH_LOCUS28194</name>
</gene>
<dbReference type="OrthoDB" id="2437804at2759"/>
<dbReference type="AlphaFoldDB" id="A0A9N9KHM1"/>
<organism evidence="2 3">
    <name type="scientific">Dentiscutata erythropus</name>
    <dbReference type="NCBI Taxonomy" id="1348616"/>
    <lineage>
        <taxon>Eukaryota</taxon>
        <taxon>Fungi</taxon>
        <taxon>Fungi incertae sedis</taxon>
        <taxon>Mucoromycota</taxon>
        <taxon>Glomeromycotina</taxon>
        <taxon>Glomeromycetes</taxon>
        <taxon>Diversisporales</taxon>
        <taxon>Gigasporaceae</taxon>
        <taxon>Dentiscutata</taxon>
    </lineage>
</organism>
<dbReference type="SUPFAM" id="SSF51569">
    <property type="entry name" value="Aldolase"/>
    <property type="match status" value="1"/>
</dbReference>
<feature type="non-terminal residue" evidence="2">
    <location>
        <position position="159"/>
    </location>
</feature>
<evidence type="ECO:0000313" key="3">
    <source>
        <dbReference type="Proteomes" id="UP000789405"/>
    </source>
</evidence>
<dbReference type="InterPro" id="IPR001585">
    <property type="entry name" value="TAL/FSA"/>
</dbReference>
<dbReference type="Proteomes" id="UP000789405">
    <property type="component" value="Unassembled WGS sequence"/>
</dbReference>
<dbReference type="GO" id="GO:0009052">
    <property type="term" value="P:pentose-phosphate shunt, non-oxidative branch"/>
    <property type="evidence" value="ECO:0007669"/>
    <property type="project" value="TreeGrafter"/>
</dbReference>
<comment type="caution">
    <text evidence="2">The sequence shown here is derived from an EMBL/GenBank/DDBJ whole genome shotgun (WGS) entry which is preliminary data.</text>
</comment>
<reference evidence="2" key="1">
    <citation type="submission" date="2021-06" db="EMBL/GenBank/DDBJ databases">
        <authorList>
            <person name="Kallberg Y."/>
            <person name="Tangrot J."/>
            <person name="Rosling A."/>
        </authorList>
    </citation>
    <scope>NUCLEOTIDE SEQUENCE</scope>
    <source>
        <strain evidence="2">MA453B</strain>
    </source>
</reference>
<accession>A0A9N9KHM1</accession>
<dbReference type="GO" id="GO:0004801">
    <property type="term" value="F:transaldolase activity"/>
    <property type="evidence" value="ECO:0007669"/>
    <property type="project" value="TreeGrafter"/>
</dbReference>
<keyword evidence="3" id="KW-1185">Reference proteome</keyword>
<proteinExistence type="predicted"/>
<feature type="non-terminal residue" evidence="2">
    <location>
        <position position="1"/>
    </location>
</feature>
<dbReference type="Pfam" id="PF00923">
    <property type="entry name" value="TAL_FSA"/>
    <property type="match status" value="1"/>
</dbReference>
<dbReference type="EMBL" id="CAJVPY010068865">
    <property type="protein sequence ID" value="CAG8826942.1"/>
    <property type="molecule type" value="Genomic_DNA"/>
</dbReference>
<dbReference type="GO" id="GO:0005975">
    <property type="term" value="P:carbohydrate metabolic process"/>
    <property type="evidence" value="ECO:0007669"/>
    <property type="project" value="InterPro"/>
</dbReference>
<keyword evidence="1" id="KW-0704">Schiff base</keyword>
<dbReference type="InterPro" id="IPR013785">
    <property type="entry name" value="Aldolase_TIM"/>
</dbReference>
<protein>
    <submittedName>
        <fullName evidence="2">13400_t:CDS:1</fullName>
    </submittedName>
</protein>
<dbReference type="Gene3D" id="3.20.20.70">
    <property type="entry name" value="Aldolase class I"/>
    <property type="match status" value="1"/>
</dbReference>
<name>A0A9N9KHM1_9GLOM</name>